<dbReference type="SUPFAM" id="SSF51395">
    <property type="entry name" value="FMN-linked oxidoreductases"/>
    <property type="match status" value="1"/>
</dbReference>
<evidence type="ECO:0000313" key="12">
    <source>
        <dbReference type="EMBL" id="MCW6534832.1"/>
    </source>
</evidence>
<evidence type="ECO:0000256" key="9">
    <source>
        <dbReference type="ARBA" id="ARBA00023014"/>
    </source>
</evidence>
<gene>
    <name evidence="12" type="ORF">NEE01_08545</name>
</gene>
<dbReference type="Gene3D" id="3.50.50.60">
    <property type="entry name" value="FAD/NAD(P)-binding domain"/>
    <property type="match status" value="1"/>
</dbReference>
<accession>A0AA41Z6D1</accession>
<dbReference type="PANTHER" id="PTHR42917">
    <property type="entry name" value="2,4-DIENOYL-COA REDUCTASE"/>
    <property type="match status" value="1"/>
</dbReference>
<dbReference type="CDD" id="cd02803">
    <property type="entry name" value="OYE_like_FMN_family"/>
    <property type="match status" value="1"/>
</dbReference>
<evidence type="ECO:0000256" key="5">
    <source>
        <dbReference type="ARBA" id="ARBA00022643"/>
    </source>
</evidence>
<comment type="cofactor">
    <cofactor evidence="1">
        <name>FMN</name>
        <dbReference type="ChEBI" id="CHEBI:58210"/>
    </cofactor>
</comment>
<name>A0AA41Z6D1_9SPHN</name>
<sequence length="710" mass="76146">MSRHFRHLLSPGRIGAMELRNRIFMTPMGSNLADEDGITGERLRAYYVERAKGRAALITMGSVSIGYPNGSGNWRNEAISDERHIPGVRALADALHAHGAKLAIQLQHAGLVAMNDMLAGRPLWTPSIPLVGKDSGDMMEGFLEDEYRIFTAPMAAMGEIRFQVMTADDIKALIAMFARAAERAVRAGVDAIELHAGHGYLISSFLSPLSNRRDDDYGGPIENRARLLCEIIRAVKATVGPDVPVWPRLDSQHFLIDGGITVEDAAATARLAEAAGADAIHVSADGHPGRGATYSTGHATDIPNNFVAAAARIKAGLGIPVICPGRIEPEDADRFIAAGKLDFVTMGRKLLADPHLPRKLAEGQREAVRPCIYCYTCISQIFFSRPVKCAVNPETGFELERTLPRTAAPKHVAVIGGGPAGMESARRLARRGHRITLIEATGRLGGTAQFASIAYKPNQGIVDWLKRELRAEGVEVRLGTPATPELLRNMGVEEVVVATGARRAMPAIPGADRANVYSGDDMRKLMLGQDLGAIADKTGWATRAAMKAGAMTGLTKRPGFIRTASEYWMPFGDTVAIVGGELVGLELAEFLAKRGRKVIVLDEGAKFGAGLQVVRRWRVLDELKELGVTLLPEASDIAIGDKTVSYRNTLGQTRTIHADEVIVAKGATGDTTLAEQLRAAGFSVHTAGDCTGVGYIEGAMHDAAQLAETI</sequence>
<comment type="similarity">
    <text evidence="3">In the N-terminal section; belongs to the NADH:flavin oxidoreductase/NADH oxidase family.</text>
</comment>
<evidence type="ECO:0000256" key="2">
    <source>
        <dbReference type="ARBA" id="ARBA00001966"/>
    </source>
</evidence>
<dbReference type="AlphaFoldDB" id="A0AA41Z6D1"/>
<dbReference type="InterPro" id="IPR013785">
    <property type="entry name" value="Aldolase_TIM"/>
</dbReference>
<keyword evidence="13" id="KW-1185">Reference proteome</keyword>
<dbReference type="Pfam" id="PF07992">
    <property type="entry name" value="Pyr_redox_2"/>
    <property type="match status" value="1"/>
</dbReference>
<keyword evidence="8" id="KW-0408">Iron</keyword>
<dbReference type="GO" id="GO:0046872">
    <property type="term" value="F:metal ion binding"/>
    <property type="evidence" value="ECO:0007669"/>
    <property type="project" value="UniProtKB-KW"/>
</dbReference>
<evidence type="ECO:0000313" key="13">
    <source>
        <dbReference type="Proteomes" id="UP001165565"/>
    </source>
</evidence>
<feature type="domain" description="FAD/NAD(P)-binding" evidence="11">
    <location>
        <begin position="411"/>
        <end position="680"/>
    </location>
</feature>
<evidence type="ECO:0000259" key="11">
    <source>
        <dbReference type="Pfam" id="PF07992"/>
    </source>
</evidence>
<reference evidence="12" key="1">
    <citation type="submission" date="2022-06" db="EMBL/GenBank/DDBJ databases">
        <title>Sphingomonas sp. nov. isolated from rhizosphere soil of tomato.</title>
        <authorList>
            <person name="Dong H."/>
            <person name="Gao R."/>
        </authorList>
    </citation>
    <scope>NUCLEOTIDE SEQUENCE</scope>
    <source>
        <strain evidence="12">MMSM24</strain>
    </source>
</reference>
<proteinExistence type="inferred from homology"/>
<dbReference type="RefSeq" id="WP_265268645.1">
    <property type="nucleotide sequence ID" value="NZ_JANFAV010000004.1"/>
</dbReference>
<keyword evidence="4" id="KW-0285">Flavoprotein</keyword>
<keyword evidence="6" id="KW-0479">Metal-binding</keyword>
<evidence type="ECO:0000256" key="3">
    <source>
        <dbReference type="ARBA" id="ARBA00011048"/>
    </source>
</evidence>
<comment type="cofactor">
    <cofactor evidence="2">
        <name>[4Fe-4S] cluster</name>
        <dbReference type="ChEBI" id="CHEBI:49883"/>
    </cofactor>
</comment>
<dbReference type="SUPFAM" id="SSF51905">
    <property type="entry name" value="FAD/NAD(P)-binding domain"/>
    <property type="match status" value="1"/>
</dbReference>
<keyword evidence="9" id="KW-0411">Iron-sulfur</keyword>
<dbReference type="InterPro" id="IPR036188">
    <property type="entry name" value="FAD/NAD-bd_sf"/>
</dbReference>
<evidence type="ECO:0000256" key="8">
    <source>
        <dbReference type="ARBA" id="ARBA00023004"/>
    </source>
</evidence>
<keyword evidence="7" id="KW-0560">Oxidoreductase</keyword>
<dbReference type="Gene3D" id="3.40.50.720">
    <property type="entry name" value="NAD(P)-binding Rossmann-like Domain"/>
    <property type="match status" value="1"/>
</dbReference>
<dbReference type="InterPro" id="IPR001155">
    <property type="entry name" value="OxRdtase_FMN_N"/>
</dbReference>
<evidence type="ECO:0000256" key="7">
    <source>
        <dbReference type="ARBA" id="ARBA00023002"/>
    </source>
</evidence>
<dbReference type="GO" id="GO:0010181">
    <property type="term" value="F:FMN binding"/>
    <property type="evidence" value="ECO:0007669"/>
    <property type="project" value="InterPro"/>
</dbReference>
<evidence type="ECO:0000256" key="6">
    <source>
        <dbReference type="ARBA" id="ARBA00022723"/>
    </source>
</evidence>
<dbReference type="PRINTS" id="PR00411">
    <property type="entry name" value="PNDRDTASEI"/>
</dbReference>
<evidence type="ECO:0000259" key="10">
    <source>
        <dbReference type="Pfam" id="PF00724"/>
    </source>
</evidence>
<dbReference type="PANTHER" id="PTHR42917:SF2">
    <property type="entry name" value="2,4-DIENOYL-COA REDUCTASE [(2E)-ENOYL-COA-PRODUCING]"/>
    <property type="match status" value="1"/>
</dbReference>
<dbReference type="GO" id="GO:0016491">
    <property type="term" value="F:oxidoreductase activity"/>
    <property type="evidence" value="ECO:0007669"/>
    <property type="project" value="UniProtKB-KW"/>
</dbReference>
<comment type="caution">
    <text evidence="12">The sequence shown here is derived from an EMBL/GenBank/DDBJ whole genome shotgun (WGS) entry which is preliminary data.</text>
</comment>
<protein>
    <submittedName>
        <fullName evidence="12">FAD-dependent oxidoreductase</fullName>
    </submittedName>
</protein>
<evidence type="ECO:0000256" key="1">
    <source>
        <dbReference type="ARBA" id="ARBA00001917"/>
    </source>
</evidence>
<dbReference type="GO" id="GO:0051536">
    <property type="term" value="F:iron-sulfur cluster binding"/>
    <property type="evidence" value="ECO:0007669"/>
    <property type="project" value="UniProtKB-KW"/>
</dbReference>
<dbReference type="Gene3D" id="3.20.20.70">
    <property type="entry name" value="Aldolase class I"/>
    <property type="match status" value="1"/>
</dbReference>
<feature type="domain" description="NADH:flavin oxidoreductase/NADH oxidase N-terminal" evidence="10">
    <location>
        <begin position="8"/>
        <end position="364"/>
    </location>
</feature>
<organism evidence="12 13">
    <name type="scientific">Sphingomonas lycopersici</name>
    <dbReference type="NCBI Taxonomy" id="2951807"/>
    <lineage>
        <taxon>Bacteria</taxon>
        <taxon>Pseudomonadati</taxon>
        <taxon>Pseudomonadota</taxon>
        <taxon>Alphaproteobacteria</taxon>
        <taxon>Sphingomonadales</taxon>
        <taxon>Sphingomonadaceae</taxon>
        <taxon>Sphingomonas</taxon>
    </lineage>
</organism>
<dbReference type="EMBL" id="JANFAV010000004">
    <property type="protein sequence ID" value="MCW6534832.1"/>
    <property type="molecule type" value="Genomic_DNA"/>
</dbReference>
<dbReference type="InterPro" id="IPR051793">
    <property type="entry name" value="NADH:flavin_oxidoreductase"/>
</dbReference>
<evidence type="ECO:0000256" key="4">
    <source>
        <dbReference type="ARBA" id="ARBA00022630"/>
    </source>
</evidence>
<dbReference type="PRINTS" id="PR00368">
    <property type="entry name" value="FADPNR"/>
</dbReference>
<dbReference type="Pfam" id="PF00724">
    <property type="entry name" value="Oxidored_FMN"/>
    <property type="match status" value="1"/>
</dbReference>
<dbReference type="Proteomes" id="UP001165565">
    <property type="component" value="Unassembled WGS sequence"/>
</dbReference>
<dbReference type="InterPro" id="IPR023753">
    <property type="entry name" value="FAD/NAD-binding_dom"/>
</dbReference>
<keyword evidence="5" id="KW-0288">FMN</keyword>